<name>G7W698_DESOD</name>
<dbReference type="EMBL" id="CP003108">
    <property type="protein sequence ID" value="AET68105.1"/>
    <property type="molecule type" value="Genomic_DNA"/>
</dbReference>
<proteinExistence type="predicted"/>
<dbReference type="AlphaFoldDB" id="G7W698"/>
<protein>
    <recommendedName>
        <fullName evidence="3">Acyltransferase</fullName>
    </recommendedName>
</protein>
<dbReference type="Pfam" id="PF12746">
    <property type="entry name" value="GNAT_acetyltran"/>
    <property type="match status" value="1"/>
</dbReference>
<dbReference type="OrthoDB" id="2773476at2"/>
<reference evidence="2" key="1">
    <citation type="submission" date="2011-11" db="EMBL/GenBank/DDBJ databases">
        <title>Complete sequence of Desulfosporosinus orientis DSM 765.</title>
        <authorList>
            <person name="Lucas S."/>
            <person name="Han J."/>
            <person name="Lapidus A."/>
            <person name="Cheng J.-F."/>
            <person name="Goodwin L."/>
            <person name="Pitluck S."/>
            <person name="Peters L."/>
            <person name="Ovchinnikova G."/>
            <person name="Teshima H."/>
            <person name="Detter J.C."/>
            <person name="Han C."/>
            <person name="Tapia R."/>
            <person name="Land M."/>
            <person name="Hauser L."/>
            <person name="Kyrpides N."/>
            <person name="Ivanova N."/>
            <person name="Pagani I."/>
            <person name="Pester M."/>
            <person name="Spring S."/>
            <person name="Ollivier B."/>
            <person name="Rattei T."/>
            <person name="Klenk H.-P."/>
            <person name="Wagner M."/>
            <person name="Loy A."/>
            <person name="Woyke T."/>
        </authorList>
    </citation>
    <scope>NUCLEOTIDE SEQUENCE [LARGE SCALE GENOMIC DNA]</scope>
    <source>
        <strain evidence="2">ATCC 19365 / DSM 765 / NCIMB 8382 / VKM B-1628</strain>
    </source>
</reference>
<dbReference type="RefSeq" id="WP_014184913.1">
    <property type="nucleotide sequence ID" value="NC_016584.1"/>
</dbReference>
<dbReference type="PANTHER" id="PTHR31143">
    <property type="match status" value="1"/>
</dbReference>
<dbReference type="PANTHER" id="PTHR31143:SF2">
    <property type="entry name" value="FR47-LIKE DOMAIN-CONTAINING PROTEIN-RELATED"/>
    <property type="match status" value="1"/>
</dbReference>
<dbReference type="HOGENOM" id="CLU_074296_0_0_9"/>
<dbReference type="SUPFAM" id="SSF55729">
    <property type="entry name" value="Acyl-CoA N-acyltransferases (Nat)"/>
    <property type="match status" value="1"/>
</dbReference>
<evidence type="ECO:0008006" key="3">
    <source>
        <dbReference type="Google" id="ProtNLM"/>
    </source>
</evidence>
<dbReference type="InterPro" id="IPR027365">
    <property type="entry name" value="GNAT_acetyltra_YdfB-like"/>
</dbReference>
<dbReference type="PATRIC" id="fig|768706.3.peg.2562"/>
<keyword evidence="2" id="KW-1185">Reference proteome</keyword>
<reference evidence="1 2" key="2">
    <citation type="journal article" date="2012" name="J. Bacteriol.">
        <title>Complete genome sequences of Desulfosporosinus orientis DSM765T, Desulfosporosinus youngiae DSM17734T, Desulfosporosinus meridiei DSM13257T, and Desulfosporosinus acidiphilus DSM22704T.</title>
        <authorList>
            <person name="Pester M."/>
            <person name="Brambilla E."/>
            <person name="Alazard D."/>
            <person name="Rattei T."/>
            <person name="Weinmaier T."/>
            <person name="Han J."/>
            <person name="Lucas S."/>
            <person name="Lapidus A."/>
            <person name="Cheng J.F."/>
            <person name="Goodwin L."/>
            <person name="Pitluck S."/>
            <person name="Peters L."/>
            <person name="Ovchinnikova G."/>
            <person name="Teshima H."/>
            <person name="Detter J.C."/>
            <person name="Han C.S."/>
            <person name="Tapia R."/>
            <person name="Land M.L."/>
            <person name="Hauser L."/>
            <person name="Kyrpides N.C."/>
            <person name="Ivanova N.N."/>
            <person name="Pagani I."/>
            <person name="Huntmann M."/>
            <person name="Wei C.L."/>
            <person name="Davenport K.W."/>
            <person name="Daligault H."/>
            <person name="Chain P.S."/>
            <person name="Chen A."/>
            <person name="Mavromatis K."/>
            <person name="Markowitz V."/>
            <person name="Szeto E."/>
            <person name="Mikhailova N."/>
            <person name="Pati A."/>
            <person name="Wagner M."/>
            <person name="Woyke T."/>
            <person name="Ollivier B."/>
            <person name="Klenk H.P."/>
            <person name="Spring S."/>
            <person name="Loy A."/>
        </authorList>
    </citation>
    <scope>NUCLEOTIDE SEQUENCE [LARGE SCALE GENOMIC DNA]</scope>
    <source>
        <strain evidence="2">ATCC 19365 / DSM 765 / NCIMB 8382 / VKM B-1628</strain>
    </source>
</reference>
<dbReference type="InterPro" id="IPR016181">
    <property type="entry name" value="Acyl_CoA_acyltransferase"/>
</dbReference>
<gene>
    <name evidence="1" type="ordered locus">Desor_2551</name>
</gene>
<dbReference type="Gene3D" id="3.40.630.30">
    <property type="match status" value="1"/>
</dbReference>
<evidence type="ECO:0000313" key="2">
    <source>
        <dbReference type="Proteomes" id="UP000006346"/>
    </source>
</evidence>
<dbReference type="eggNOG" id="COG1670">
    <property type="taxonomic scope" value="Bacteria"/>
</dbReference>
<dbReference type="STRING" id="768706.Desor_2551"/>
<organism evidence="1 2">
    <name type="scientific">Desulfosporosinus orientis (strain ATCC 19365 / DSM 765 / NCIMB 8382 / VKM B-1628 / Singapore I)</name>
    <name type="common">Desulfotomaculum orientis</name>
    <dbReference type="NCBI Taxonomy" id="768706"/>
    <lineage>
        <taxon>Bacteria</taxon>
        <taxon>Bacillati</taxon>
        <taxon>Bacillota</taxon>
        <taxon>Clostridia</taxon>
        <taxon>Eubacteriales</taxon>
        <taxon>Desulfitobacteriaceae</taxon>
        <taxon>Desulfosporosinus</taxon>
    </lineage>
</organism>
<accession>G7W698</accession>
<dbReference type="Proteomes" id="UP000006346">
    <property type="component" value="Chromosome"/>
</dbReference>
<dbReference type="KEGG" id="dor:Desor_2551"/>
<evidence type="ECO:0000313" key="1">
    <source>
        <dbReference type="EMBL" id="AET68105.1"/>
    </source>
</evidence>
<sequence length="264" mass="30640">MIKLEVNDYAKVIEPLEKLTINTLFAKSVIYGHVDGSVYADSDKEPKVFYIAHPYGMSLLFGNMKSEKFNETLCSYLINRDNVRIKDEWLQVFPTSWSRQLEMILGSHTNRVVRNTRVNFIFDFNKYKELNKPLNKPEYEILRTTKEIFRNFHGNVIPKYFWNDEDHFQESGIGYSLICDGEVASTAFSSFIINNQLEIGIETREKYRGKGFALCVCSALINYCLENSLVPIWACRLGNISSYQLAQRLGFVPSQFIPYYQLPV</sequence>